<dbReference type="AlphaFoldDB" id="A0A1H7PUC8"/>
<dbReference type="PRINTS" id="PR00819">
    <property type="entry name" value="CBXCFQXSUPER"/>
</dbReference>
<dbReference type="PANTHER" id="PTHR43392">
    <property type="entry name" value="AAA-TYPE ATPASE FAMILY PROTEIN / ANKYRIN REPEAT FAMILY PROTEIN"/>
    <property type="match status" value="1"/>
</dbReference>
<dbReference type="CDD" id="cd00009">
    <property type="entry name" value="AAA"/>
    <property type="match status" value="1"/>
</dbReference>
<dbReference type="GO" id="GO:0016887">
    <property type="term" value="F:ATP hydrolysis activity"/>
    <property type="evidence" value="ECO:0007669"/>
    <property type="project" value="InterPro"/>
</dbReference>
<dbReference type="InterPro" id="IPR000641">
    <property type="entry name" value="CbxX/CfxQ"/>
</dbReference>
<evidence type="ECO:0000259" key="4">
    <source>
        <dbReference type="SMART" id="SM00382"/>
    </source>
</evidence>
<dbReference type="Gene3D" id="3.40.50.300">
    <property type="entry name" value="P-loop containing nucleotide triphosphate hydrolases"/>
    <property type="match status" value="1"/>
</dbReference>
<protein>
    <submittedName>
        <fullName evidence="5">ATPase family associated with various cellular activities (AAA)</fullName>
    </submittedName>
</protein>
<organism evidence="5 6">
    <name type="scientific">Methanobrevibacter gottschalkii</name>
    <dbReference type="NCBI Taxonomy" id="190974"/>
    <lineage>
        <taxon>Archaea</taxon>
        <taxon>Methanobacteriati</taxon>
        <taxon>Methanobacteriota</taxon>
        <taxon>Methanomada group</taxon>
        <taxon>Methanobacteria</taxon>
        <taxon>Methanobacteriales</taxon>
        <taxon>Methanobacteriaceae</taxon>
        <taxon>Methanobrevibacter</taxon>
    </lineage>
</organism>
<feature type="domain" description="AAA+ ATPase" evidence="4">
    <location>
        <begin position="560"/>
        <end position="699"/>
    </location>
</feature>
<keyword evidence="3" id="KW-0067">ATP-binding</keyword>
<dbReference type="InterPro" id="IPR003959">
    <property type="entry name" value="ATPase_AAA_core"/>
</dbReference>
<evidence type="ECO:0000313" key="6">
    <source>
        <dbReference type="Proteomes" id="UP000199506"/>
    </source>
</evidence>
<dbReference type="Pfam" id="PF00004">
    <property type="entry name" value="AAA"/>
    <property type="match status" value="1"/>
</dbReference>
<comment type="similarity">
    <text evidence="1">Belongs to the CbxX/CfxQ family.</text>
</comment>
<dbReference type="RefSeq" id="WP_257637984.1">
    <property type="nucleotide sequence ID" value="NZ_FOAK01000016.1"/>
</dbReference>
<dbReference type="InterPro" id="IPR041627">
    <property type="entry name" value="AAA_lid_6"/>
</dbReference>
<dbReference type="PANTHER" id="PTHR43392:SF2">
    <property type="entry name" value="AAA-TYPE ATPASE FAMILY PROTEIN _ ANKYRIN REPEAT FAMILY PROTEIN"/>
    <property type="match status" value="1"/>
</dbReference>
<dbReference type="Pfam" id="PF17866">
    <property type="entry name" value="AAA_lid_6"/>
    <property type="match status" value="1"/>
</dbReference>
<evidence type="ECO:0000313" key="5">
    <source>
        <dbReference type="EMBL" id="SEL38647.1"/>
    </source>
</evidence>
<dbReference type="Proteomes" id="UP000199506">
    <property type="component" value="Unassembled WGS sequence"/>
</dbReference>
<dbReference type="Gene3D" id="1.10.8.60">
    <property type="match status" value="1"/>
</dbReference>
<evidence type="ECO:0000256" key="2">
    <source>
        <dbReference type="ARBA" id="ARBA00022741"/>
    </source>
</evidence>
<reference evidence="5 6" key="1">
    <citation type="submission" date="2016-10" db="EMBL/GenBank/DDBJ databases">
        <authorList>
            <person name="de Groot N.N."/>
        </authorList>
    </citation>
    <scope>NUCLEOTIDE SEQUENCE [LARGE SCALE GENOMIC DNA]</scope>
    <source>
        <strain evidence="5 6">DSM 11978</strain>
    </source>
</reference>
<dbReference type="GO" id="GO:0005524">
    <property type="term" value="F:ATP binding"/>
    <property type="evidence" value="ECO:0007669"/>
    <property type="project" value="UniProtKB-KW"/>
</dbReference>
<dbReference type="InterPro" id="IPR050773">
    <property type="entry name" value="CbxX/CfxQ_RuBisCO_ESX"/>
</dbReference>
<dbReference type="InterPro" id="IPR003593">
    <property type="entry name" value="AAA+_ATPase"/>
</dbReference>
<dbReference type="SMART" id="SM00382">
    <property type="entry name" value="AAA"/>
    <property type="match status" value="1"/>
</dbReference>
<accession>A0A1H7PUC8</accession>
<name>A0A1H7PUC8_9EURY</name>
<evidence type="ECO:0000256" key="1">
    <source>
        <dbReference type="ARBA" id="ARBA00010378"/>
    </source>
</evidence>
<dbReference type="STRING" id="190974.SAMN05216439_0453"/>
<dbReference type="InterPro" id="IPR027417">
    <property type="entry name" value="P-loop_NTPase"/>
</dbReference>
<dbReference type="EMBL" id="FOAK01000016">
    <property type="protein sequence ID" value="SEL38647.1"/>
    <property type="molecule type" value="Genomic_DNA"/>
</dbReference>
<keyword evidence="2" id="KW-0547">Nucleotide-binding</keyword>
<dbReference type="FunFam" id="3.40.50.300:FF:000216">
    <property type="entry name" value="Type VII secretion ATPase EccA"/>
    <property type="match status" value="1"/>
</dbReference>
<proteinExistence type="inferred from homology"/>
<sequence>MLGITRVSEIKKFLGNDWKDEYKESKSALKKLYKLEPEKIEILSKAYDISSTDKKDVMIYILENNGSLGILKIIAHINLIVEHYGVYSNIIAQIYNLNNDSKDVAIFVLKNLDIREQTTLLNALMTDEDYKQYGFDIDMINLHKISRKPLYWINLCDCSRRLIPSSFKEEILERENHTCSICGKKIDKSNSILMLINTIVPKSSTYYDPDNHVEKDNITAVCTDCNKLIKTGCENGSIINLTDRFVLHNYNITSDESSENIADSTNIHDLPTTSEKCPQCNSVIGDDDVFCAECGCSLHDYPEIVYGRLLTKINYFKNLFDSIDFNNGEFDKEKMPLCYNKKSNIDYPMSNVLLADLLDWLCYLSQNDGVISDEEVNFINYILGFNLTREDVFSVFINAGNEYANVLPESFIYLYEYDLANNITDSDKKTVSILNHLYMRIGEAFVNCEQRFKSMDEVTQDFERYGGYLNNLTENIENFEKIGYENLSKGISDETSSNIDLTSNFEDINVDEDDKTLEEYIEELNKLIGLETVKGDVNSLINLIQVRQVREQRGMKQPPMSLHLVFSGNPGTGKTTVARLLAKIYHKMGLLSQGHLIETDRSGLVGGYVGQTAIKTQEVIQKAMGGILFIDEAYTLSSSKGEQDYGQESIDTILKAMEDNREDLIVIVAGYPNLMQEFLQSNPGLQSRFNKFIYFEDYNANELYKIFKSMCDENNLILEDKADEFVKTHFVEVYNNRGENFANGRDVRNLFETVLSNQANRIASNLNISDEELSTLKYEDFK</sequence>
<evidence type="ECO:0000256" key="3">
    <source>
        <dbReference type="ARBA" id="ARBA00022840"/>
    </source>
</evidence>
<dbReference type="SUPFAM" id="SSF52540">
    <property type="entry name" value="P-loop containing nucleoside triphosphate hydrolases"/>
    <property type="match status" value="1"/>
</dbReference>
<gene>
    <name evidence="5" type="ORF">SAMN05216439_0453</name>
</gene>